<protein>
    <submittedName>
        <fullName evidence="2">Uncharacterized protein</fullName>
    </submittedName>
</protein>
<sequence length="179" mass="19444">MKKIASAAVLAAFAASSSQASFFKDLVDSVQKTAEDTARQVVIDTTAQMVRDMIIGYTTVQTKTDKEVADEYARDNDGNLPVNTRLSSYRTEIQPGTAVSPGTEVRVKSWIEVIPGTSGDRARIEERLTIWDNDDNTIALKSMTKQAGKKSGKGGAFNGEFSFTLPEGLPQGYIRSART</sequence>
<organism evidence="2 3">
    <name type="scientific">Kineobactrum salinum</name>
    <dbReference type="NCBI Taxonomy" id="2708301"/>
    <lineage>
        <taxon>Bacteria</taxon>
        <taxon>Pseudomonadati</taxon>
        <taxon>Pseudomonadota</taxon>
        <taxon>Gammaproteobacteria</taxon>
        <taxon>Cellvibrionales</taxon>
        <taxon>Halieaceae</taxon>
        <taxon>Kineobactrum</taxon>
    </lineage>
</organism>
<dbReference type="RefSeq" id="WP_163496480.1">
    <property type="nucleotide sequence ID" value="NZ_CP048711.1"/>
</dbReference>
<feature type="signal peptide" evidence="1">
    <location>
        <begin position="1"/>
        <end position="20"/>
    </location>
</feature>
<dbReference type="AlphaFoldDB" id="A0A6C0U4I2"/>
<dbReference type="Proteomes" id="UP000477680">
    <property type="component" value="Chromosome"/>
</dbReference>
<dbReference type="KEGG" id="kim:G3T16_18295"/>
<name>A0A6C0U4I2_9GAMM</name>
<keyword evidence="1" id="KW-0732">Signal</keyword>
<keyword evidence="3" id="KW-1185">Reference proteome</keyword>
<evidence type="ECO:0000313" key="3">
    <source>
        <dbReference type="Proteomes" id="UP000477680"/>
    </source>
</evidence>
<gene>
    <name evidence="2" type="ORF">G3T16_18295</name>
</gene>
<accession>A0A6C0U4I2</accession>
<reference evidence="2 3" key="1">
    <citation type="submission" date="2020-02" db="EMBL/GenBank/DDBJ databases">
        <title>Genome sequencing for Kineobactrum sp. M2.</title>
        <authorList>
            <person name="Park S.-J."/>
        </authorList>
    </citation>
    <scope>NUCLEOTIDE SEQUENCE [LARGE SCALE GENOMIC DNA]</scope>
    <source>
        <strain evidence="2 3">M2</strain>
    </source>
</reference>
<evidence type="ECO:0000256" key="1">
    <source>
        <dbReference type="SAM" id="SignalP"/>
    </source>
</evidence>
<evidence type="ECO:0000313" key="2">
    <source>
        <dbReference type="EMBL" id="QIB67052.1"/>
    </source>
</evidence>
<dbReference type="EMBL" id="CP048711">
    <property type="protein sequence ID" value="QIB67052.1"/>
    <property type="molecule type" value="Genomic_DNA"/>
</dbReference>
<feature type="chain" id="PRO_5025588938" evidence="1">
    <location>
        <begin position="21"/>
        <end position="179"/>
    </location>
</feature>
<proteinExistence type="predicted"/>